<reference evidence="9 10" key="1">
    <citation type="submission" date="2016-10" db="EMBL/GenBank/DDBJ databases">
        <authorList>
            <person name="de Groot N.N."/>
        </authorList>
    </citation>
    <scope>NUCLEOTIDE SEQUENCE [LARGE SCALE GENOMIC DNA]</scope>
    <source>
        <strain evidence="9 10">DSM 20475</strain>
    </source>
</reference>
<gene>
    <name evidence="9" type="ORF">SAMN04489866_10628</name>
</gene>
<comment type="similarity">
    <text evidence="2">Belongs to the NrfD family.</text>
</comment>
<evidence type="ECO:0000256" key="5">
    <source>
        <dbReference type="ARBA" id="ARBA00022989"/>
    </source>
</evidence>
<evidence type="ECO:0000313" key="9">
    <source>
        <dbReference type="EMBL" id="SDD71914.1"/>
    </source>
</evidence>
<proteinExistence type="inferred from homology"/>
<evidence type="ECO:0000256" key="2">
    <source>
        <dbReference type="ARBA" id="ARBA00008929"/>
    </source>
</evidence>
<keyword evidence="4 8" id="KW-0812">Transmembrane</keyword>
<dbReference type="PROSITE" id="PS51257">
    <property type="entry name" value="PROKAR_LIPOPROTEIN"/>
    <property type="match status" value="1"/>
</dbReference>
<evidence type="ECO:0000256" key="1">
    <source>
        <dbReference type="ARBA" id="ARBA00004651"/>
    </source>
</evidence>
<dbReference type="GO" id="GO:0005886">
    <property type="term" value="C:plasma membrane"/>
    <property type="evidence" value="ECO:0007669"/>
    <property type="project" value="UniProtKB-SubCell"/>
</dbReference>
<keyword evidence="5 8" id="KW-1133">Transmembrane helix</keyword>
<dbReference type="Pfam" id="PF03916">
    <property type="entry name" value="NrfD"/>
    <property type="match status" value="1"/>
</dbReference>
<feature type="transmembrane region" description="Helical" evidence="8">
    <location>
        <begin position="88"/>
        <end position="107"/>
    </location>
</feature>
<dbReference type="PANTHER" id="PTHR43044">
    <property type="match status" value="1"/>
</dbReference>
<accession>A0A1G6X1J9</accession>
<feature type="transmembrane region" description="Helical" evidence="8">
    <location>
        <begin position="243"/>
        <end position="264"/>
    </location>
</feature>
<sequence>MIEKTFVKRSGKRYWAWICFLLVIIAVGCAAYGYQMTQGFQVTGLSRDISWGLYISHLAFFVGIGAGSAMVILPYYFHNVKEYGRITVLAQFLAVTTALMGLLFVVVDVGVPQKMLNVWLYWLPSSMLCWDAVVIPLYLVISFIVGYQVLQAENKGLPIKKWVKGLAILSVPSAFAVSIVSAFLYAGLPSRHYFLSAVLPVKFLAGAFAGGPALIILICLLLKRLTDFHVSEKALRMLATTATYAFVAILIMVAGEFFTAYYSNVPAHKVTLTYLFFGLDGKSQWVPFLTVFWITAALALVLMLPKKFRYNYATMGVGAASMFIALYLEKGLTFIVGGLSENPFGEIVSYIPGLAEILIIIGIFAIGILVFSLLVKMVLVVKYEQDEEAFPHKYDRGQLAYDLNRRGGTYVDTRPRYVPEPEASDDAEDTDEKEAE</sequence>
<feature type="transmembrane region" description="Helical" evidence="8">
    <location>
        <begin position="119"/>
        <end position="145"/>
    </location>
</feature>
<dbReference type="InterPro" id="IPR005614">
    <property type="entry name" value="NrfD-like"/>
</dbReference>
<comment type="subcellular location">
    <subcellularLocation>
        <location evidence="1">Cell membrane</location>
        <topology evidence="1">Multi-pass membrane protein</topology>
    </subcellularLocation>
</comment>
<dbReference type="PANTHER" id="PTHR43044:SF2">
    <property type="entry name" value="POLYSULPHIDE REDUCTASE NRFD"/>
    <property type="match status" value="1"/>
</dbReference>
<dbReference type="OrthoDB" id="9768846at2"/>
<dbReference type="NCBIfam" id="NF045798">
    <property type="entry name" value="DsrP"/>
    <property type="match status" value="1"/>
</dbReference>
<keyword evidence="6 8" id="KW-0472">Membrane</keyword>
<organism evidence="9 10">
    <name type="scientific">Peptococcus niger</name>
    <dbReference type="NCBI Taxonomy" id="2741"/>
    <lineage>
        <taxon>Bacteria</taxon>
        <taxon>Bacillati</taxon>
        <taxon>Bacillota</taxon>
        <taxon>Clostridia</taxon>
        <taxon>Eubacteriales</taxon>
        <taxon>Peptococcaceae</taxon>
        <taxon>Peptococcus</taxon>
    </lineage>
</organism>
<feature type="compositionally biased region" description="Acidic residues" evidence="7">
    <location>
        <begin position="422"/>
        <end position="436"/>
    </location>
</feature>
<evidence type="ECO:0000256" key="6">
    <source>
        <dbReference type="ARBA" id="ARBA00023136"/>
    </source>
</evidence>
<evidence type="ECO:0000256" key="4">
    <source>
        <dbReference type="ARBA" id="ARBA00022692"/>
    </source>
</evidence>
<feature type="transmembrane region" description="Helical" evidence="8">
    <location>
        <begin position="203"/>
        <end position="222"/>
    </location>
</feature>
<evidence type="ECO:0000256" key="8">
    <source>
        <dbReference type="SAM" id="Phobius"/>
    </source>
</evidence>
<keyword evidence="3" id="KW-1003">Cell membrane</keyword>
<dbReference type="AlphaFoldDB" id="A0A1G6X1J9"/>
<feature type="transmembrane region" description="Helical" evidence="8">
    <location>
        <begin position="284"/>
        <end position="303"/>
    </location>
</feature>
<feature type="region of interest" description="Disordered" evidence="7">
    <location>
        <begin position="409"/>
        <end position="436"/>
    </location>
</feature>
<dbReference type="RefSeq" id="WP_091791812.1">
    <property type="nucleotide sequence ID" value="NZ_FNAF01000006.1"/>
</dbReference>
<dbReference type="EMBL" id="FNAF01000006">
    <property type="protein sequence ID" value="SDD71914.1"/>
    <property type="molecule type" value="Genomic_DNA"/>
</dbReference>
<evidence type="ECO:0000256" key="7">
    <source>
        <dbReference type="SAM" id="MobiDB-lite"/>
    </source>
</evidence>
<dbReference type="STRING" id="2741.SAMN04489866_10628"/>
<feature type="transmembrane region" description="Helical" evidence="8">
    <location>
        <begin position="166"/>
        <end position="188"/>
    </location>
</feature>
<feature type="transmembrane region" description="Helical" evidence="8">
    <location>
        <begin position="54"/>
        <end position="76"/>
    </location>
</feature>
<feature type="transmembrane region" description="Helical" evidence="8">
    <location>
        <begin position="310"/>
        <end position="328"/>
    </location>
</feature>
<protein>
    <submittedName>
        <fullName evidence="9">Putative sulfite reductase-associated electron transfer protein DsrP</fullName>
    </submittedName>
</protein>
<evidence type="ECO:0000313" key="10">
    <source>
        <dbReference type="Proteomes" id="UP000198995"/>
    </source>
</evidence>
<keyword evidence="10" id="KW-1185">Reference proteome</keyword>
<dbReference type="Proteomes" id="UP000198995">
    <property type="component" value="Unassembled WGS sequence"/>
</dbReference>
<evidence type="ECO:0000256" key="3">
    <source>
        <dbReference type="ARBA" id="ARBA00022475"/>
    </source>
</evidence>
<feature type="transmembrane region" description="Helical" evidence="8">
    <location>
        <begin position="14"/>
        <end position="34"/>
    </location>
</feature>
<name>A0A1G6X1J9_PEPNI</name>
<dbReference type="InterPro" id="IPR054823">
    <property type="entry name" value="DsrP-like"/>
</dbReference>
<feature type="transmembrane region" description="Helical" evidence="8">
    <location>
        <begin position="348"/>
        <end position="375"/>
    </location>
</feature>